<dbReference type="EnsemblPlants" id="Solyc11g069125.1.1">
    <property type="protein sequence ID" value="Solyc11g069125.1.1"/>
    <property type="gene ID" value="Solyc11g069125.1"/>
</dbReference>
<sequence>MGWGEEQGRLIWDSLIAKRETISQPQLLELSENQLLVLRVHGINWLLHQPGSMKELHNVLQILEFDMPSWNRCLIEIVYEFGEAWRKTKPYKLFSYEWLQWSRLLQ</sequence>
<dbReference type="Proteomes" id="UP000004994">
    <property type="component" value="Chromosome 11"/>
</dbReference>
<keyword evidence="2" id="KW-1185">Reference proteome</keyword>
<name>A0A3Q7JPJ7_SOLLC</name>
<accession>A0A3Q7JPJ7</accession>
<protein>
    <submittedName>
        <fullName evidence="1">Uncharacterized protein</fullName>
    </submittedName>
</protein>
<evidence type="ECO:0000313" key="1">
    <source>
        <dbReference type="EnsemblPlants" id="Solyc11g069125.1.1"/>
    </source>
</evidence>
<reference evidence="1" key="1">
    <citation type="journal article" date="2012" name="Nature">
        <title>The tomato genome sequence provides insights into fleshy fruit evolution.</title>
        <authorList>
            <consortium name="Tomato Genome Consortium"/>
        </authorList>
    </citation>
    <scope>NUCLEOTIDE SEQUENCE [LARGE SCALE GENOMIC DNA]</scope>
    <source>
        <strain evidence="1">cv. Heinz 1706</strain>
    </source>
</reference>
<dbReference type="InParanoid" id="A0A3Q7JPJ7"/>
<reference evidence="1" key="2">
    <citation type="submission" date="2019-01" db="UniProtKB">
        <authorList>
            <consortium name="EnsemblPlants"/>
        </authorList>
    </citation>
    <scope>IDENTIFICATION</scope>
    <source>
        <strain evidence="1">cv. Heinz 1706</strain>
    </source>
</reference>
<dbReference type="AlphaFoldDB" id="A0A3Q7JPJ7"/>
<evidence type="ECO:0000313" key="2">
    <source>
        <dbReference type="Proteomes" id="UP000004994"/>
    </source>
</evidence>
<dbReference type="Gramene" id="Solyc11g069125.1.1">
    <property type="protein sequence ID" value="Solyc11g069125.1.1"/>
    <property type="gene ID" value="Solyc11g069125.1"/>
</dbReference>
<organism evidence="1">
    <name type="scientific">Solanum lycopersicum</name>
    <name type="common">Tomato</name>
    <name type="synonym">Lycopersicon esculentum</name>
    <dbReference type="NCBI Taxonomy" id="4081"/>
    <lineage>
        <taxon>Eukaryota</taxon>
        <taxon>Viridiplantae</taxon>
        <taxon>Streptophyta</taxon>
        <taxon>Embryophyta</taxon>
        <taxon>Tracheophyta</taxon>
        <taxon>Spermatophyta</taxon>
        <taxon>Magnoliopsida</taxon>
        <taxon>eudicotyledons</taxon>
        <taxon>Gunneridae</taxon>
        <taxon>Pentapetalae</taxon>
        <taxon>asterids</taxon>
        <taxon>lamiids</taxon>
        <taxon>Solanales</taxon>
        <taxon>Solanaceae</taxon>
        <taxon>Solanoideae</taxon>
        <taxon>Solaneae</taxon>
        <taxon>Solanum</taxon>
        <taxon>Solanum subgen. Lycopersicon</taxon>
    </lineage>
</organism>
<proteinExistence type="predicted"/>